<dbReference type="InterPro" id="IPR036728">
    <property type="entry name" value="PBP_GOBP_sf"/>
</dbReference>
<reference evidence="2" key="2">
    <citation type="submission" date="2020-12" db="EMBL/GenBank/DDBJ databases">
        <authorList>
            <person name="Kanost M."/>
        </authorList>
    </citation>
    <scope>NUCLEOTIDE SEQUENCE</scope>
</reference>
<reference evidence="2" key="1">
    <citation type="journal article" date="2016" name="Insect Biochem. Mol. Biol.">
        <title>Multifaceted biological insights from a draft genome sequence of the tobacco hornworm moth, Manduca sexta.</title>
        <authorList>
            <person name="Kanost M.R."/>
            <person name="Arrese E.L."/>
            <person name="Cao X."/>
            <person name="Chen Y.R."/>
            <person name="Chellapilla S."/>
            <person name="Goldsmith M.R."/>
            <person name="Grosse-Wilde E."/>
            <person name="Heckel D.G."/>
            <person name="Herndon N."/>
            <person name="Jiang H."/>
            <person name="Papanicolaou A."/>
            <person name="Qu J."/>
            <person name="Soulages J.L."/>
            <person name="Vogel H."/>
            <person name="Walters J."/>
            <person name="Waterhouse R.M."/>
            <person name="Ahn S.J."/>
            <person name="Almeida F.C."/>
            <person name="An C."/>
            <person name="Aqrawi P."/>
            <person name="Bretschneider A."/>
            <person name="Bryant W.B."/>
            <person name="Bucks S."/>
            <person name="Chao H."/>
            <person name="Chevignon G."/>
            <person name="Christen J.M."/>
            <person name="Clarke D.F."/>
            <person name="Dittmer N.T."/>
            <person name="Ferguson L.C.F."/>
            <person name="Garavelou S."/>
            <person name="Gordon K.H.J."/>
            <person name="Gunaratna R.T."/>
            <person name="Han Y."/>
            <person name="Hauser F."/>
            <person name="He Y."/>
            <person name="Heidel-Fischer H."/>
            <person name="Hirsh A."/>
            <person name="Hu Y."/>
            <person name="Jiang H."/>
            <person name="Kalra D."/>
            <person name="Klinner C."/>
            <person name="Konig C."/>
            <person name="Kovar C."/>
            <person name="Kroll A.R."/>
            <person name="Kuwar S.S."/>
            <person name="Lee S.L."/>
            <person name="Lehman R."/>
            <person name="Li K."/>
            <person name="Li Z."/>
            <person name="Liang H."/>
            <person name="Lovelace S."/>
            <person name="Lu Z."/>
            <person name="Mansfield J.H."/>
            <person name="McCulloch K.J."/>
            <person name="Mathew T."/>
            <person name="Morton B."/>
            <person name="Muzny D.M."/>
            <person name="Neunemann D."/>
            <person name="Ongeri F."/>
            <person name="Pauchet Y."/>
            <person name="Pu L.L."/>
            <person name="Pyrousis I."/>
            <person name="Rao X.J."/>
            <person name="Redding A."/>
            <person name="Roesel C."/>
            <person name="Sanchez-Gracia A."/>
            <person name="Schaack S."/>
            <person name="Shukla A."/>
            <person name="Tetreau G."/>
            <person name="Wang Y."/>
            <person name="Xiong G.H."/>
            <person name="Traut W."/>
            <person name="Walsh T.K."/>
            <person name="Worley K.C."/>
            <person name="Wu D."/>
            <person name="Wu W."/>
            <person name="Wu Y.Q."/>
            <person name="Zhang X."/>
            <person name="Zou Z."/>
            <person name="Zucker H."/>
            <person name="Briscoe A.D."/>
            <person name="Burmester T."/>
            <person name="Clem R.J."/>
            <person name="Feyereisen R."/>
            <person name="Grimmelikhuijzen C.J.P."/>
            <person name="Hamodrakas S.J."/>
            <person name="Hansson B.S."/>
            <person name="Huguet E."/>
            <person name="Jermiin L.S."/>
            <person name="Lan Q."/>
            <person name="Lehman H.K."/>
            <person name="Lorenzen M."/>
            <person name="Merzendorfer H."/>
            <person name="Michalopoulos I."/>
            <person name="Morton D.B."/>
            <person name="Muthukrishnan S."/>
            <person name="Oakeshott J.G."/>
            <person name="Palmer W."/>
            <person name="Park Y."/>
            <person name="Passarelli A.L."/>
            <person name="Rozas J."/>
            <person name="Schwartz L.M."/>
            <person name="Smith W."/>
            <person name="Southgate A."/>
            <person name="Vilcinskas A."/>
            <person name="Vogt R."/>
            <person name="Wang P."/>
            <person name="Werren J."/>
            <person name="Yu X.Q."/>
            <person name="Zhou J.J."/>
            <person name="Brown S.J."/>
            <person name="Scherer S.E."/>
            <person name="Richards S."/>
            <person name="Blissard G.W."/>
        </authorList>
    </citation>
    <scope>NUCLEOTIDE SEQUENCE</scope>
</reference>
<dbReference type="EMBL" id="JH668678">
    <property type="protein sequence ID" value="KAG6460542.1"/>
    <property type="molecule type" value="Genomic_DNA"/>
</dbReference>
<dbReference type="OrthoDB" id="7234983at2759"/>
<accession>A0A921ZM60</accession>
<name>A0A921ZM60_MANSE</name>
<dbReference type="AlphaFoldDB" id="A0A921ZM60"/>
<evidence type="ECO:0000313" key="3">
    <source>
        <dbReference type="Proteomes" id="UP000791440"/>
    </source>
</evidence>
<feature type="signal peptide" evidence="1">
    <location>
        <begin position="1"/>
        <end position="18"/>
    </location>
</feature>
<keyword evidence="1" id="KW-0732">Signal</keyword>
<feature type="chain" id="PRO_5038324556" evidence="1">
    <location>
        <begin position="19"/>
        <end position="166"/>
    </location>
</feature>
<sequence length="166" mass="18225">MYRLALLLVLSCVLLVQADDEWMDFMQKCGQLIHPAGIRCCKKKYVSTDLTEDLKECMQLPGKPPSCEIEICVAKKRGFASDDGTINKAAFKALLSKMDDKDLQASIVEDCVDGDISEYGPDDLCDLKRLHTCVALHLVVDCPEWSNEGACSGSADVAADCIKSMQ</sequence>
<evidence type="ECO:0000313" key="2">
    <source>
        <dbReference type="EMBL" id="KAG6460542.1"/>
    </source>
</evidence>
<comment type="caution">
    <text evidence="2">The sequence shown here is derived from an EMBL/GenBank/DDBJ whole genome shotgun (WGS) entry which is preliminary data.</text>
</comment>
<dbReference type="InterPro" id="IPR006170">
    <property type="entry name" value="PBP/GOBP"/>
</dbReference>
<proteinExistence type="predicted"/>
<protein>
    <submittedName>
        <fullName evidence="2">Uncharacterized protein</fullName>
    </submittedName>
</protein>
<dbReference type="EMBL" id="JH668678">
    <property type="protein sequence ID" value="KAG6460543.1"/>
    <property type="molecule type" value="Genomic_DNA"/>
</dbReference>
<keyword evidence="3" id="KW-1185">Reference proteome</keyword>
<dbReference type="Pfam" id="PF01395">
    <property type="entry name" value="PBP_GOBP"/>
    <property type="match status" value="1"/>
</dbReference>
<organism evidence="2 3">
    <name type="scientific">Manduca sexta</name>
    <name type="common">Tobacco hawkmoth</name>
    <name type="synonym">Tobacco hornworm</name>
    <dbReference type="NCBI Taxonomy" id="7130"/>
    <lineage>
        <taxon>Eukaryota</taxon>
        <taxon>Metazoa</taxon>
        <taxon>Ecdysozoa</taxon>
        <taxon>Arthropoda</taxon>
        <taxon>Hexapoda</taxon>
        <taxon>Insecta</taxon>
        <taxon>Pterygota</taxon>
        <taxon>Neoptera</taxon>
        <taxon>Endopterygota</taxon>
        <taxon>Lepidoptera</taxon>
        <taxon>Glossata</taxon>
        <taxon>Ditrysia</taxon>
        <taxon>Bombycoidea</taxon>
        <taxon>Sphingidae</taxon>
        <taxon>Sphinginae</taxon>
        <taxon>Sphingini</taxon>
        <taxon>Manduca</taxon>
    </lineage>
</organism>
<dbReference type="Proteomes" id="UP000791440">
    <property type="component" value="Unassembled WGS sequence"/>
</dbReference>
<dbReference type="SUPFAM" id="SSF47565">
    <property type="entry name" value="Insect pheromone/odorant-binding proteins"/>
    <property type="match status" value="1"/>
</dbReference>
<gene>
    <name evidence="2" type="ORF">O3G_MSEX012049</name>
</gene>
<dbReference type="GO" id="GO:0005549">
    <property type="term" value="F:odorant binding"/>
    <property type="evidence" value="ECO:0007669"/>
    <property type="project" value="InterPro"/>
</dbReference>
<evidence type="ECO:0000256" key="1">
    <source>
        <dbReference type="SAM" id="SignalP"/>
    </source>
</evidence>